<dbReference type="GO" id="GO:0005634">
    <property type="term" value="C:nucleus"/>
    <property type="evidence" value="ECO:0007669"/>
    <property type="project" value="TreeGrafter"/>
</dbReference>
<dbReference type="PANTHER" id="PTHR31213:SF184">
    <property type="entry name" value="PATHOGENESIS-RELATED PROTEIN BET V I FAMILY PROTEIN"/>
    <property type="match status" value="1"/>
</dbReference>
<dbReference type="Pfam" id="PF00407">
    <property type="entry name" value="Bet_v_1"/>
    <property type="match status" value="1"/>
</dbReference>
<feature type="domain" description="Bet v I/Major latex protein" evidence="4">
    <location>
        <begin position="1"/>
        <end position="154"/>
    </location>
</feature>
<evidence type="ECO:0000313" key="5">
    <source>
        <dbReference type="EMBL" id="RZB54926.1"/>
    </source>
</evidence>
<dbReference type="SUPFAM" id="SSF55961">
    <property type="entry name" value="Bet v1-like"/>
    <property type="match status" value="1"/>
</dbReference>
<dbReference type="PANTHER" id="PTHR31213">
    <property type="entry name" value="OS08G0374000 PROTEIN-RELATED"/>
    <property type="match status" value="1"/>
</dbReference>
<name>A0A445G117_GLYSO</name>
<dbReference type="EMBL" id="QZWG01000017">
    <property type="protein sequence ID" value="RZB54926.1"/>
    <property type="molecule type" value="Genomic_DNA"/>
</dbReference>
<protein>
    <submittedName>
        <fullName evidence="5">Pathogenesis-related protein STH-2</fullName>
    </submittedName>
</protein>
<evidence type="ECO:0000259" key="4">
    <source>
        <dbReference type="Pfam" id="PF00407"/>
    </source>
</evidence>
<dbReference type="Proteomes" id="UP000289340">
    <property type="component" value="Chromosome 17"/>
</dbReference>
<evidence type="ECO:0000256" key="3">
    <source>
        <dbReference type="ARBA" id="ARBA00023265"/>
    </source>
</evidence>
<dbReference type="Gene3D" id="3.30.530.20">
    <property type="match status" value="1"/>
</dbReference>
<organism evidence="5 6">
    <name type="scientific">Glycine soja</name>
    <name type="common">Wild soybean</name>
    <dbReference type="NCBI Taxonomy" id="3848"/>
    <lineage>
        <taxon>Eukaryota</taxon>
        <taxon>Viridiplantae</taxon>
        <taxon>Streptophyta</taxon>
        <taxon>Embryophyta</taxon>
        <taxon>Tracheophyta</taxon>
        <taxon>Spermatophyta</taxon>
        <taxon>Magnoliopsida</taxon>
        <taxon>eudicotyledons</taxon>
        <taxon>Gunneridae</taxon>
        <taxon>Pentapetalae</taxon>
        <taxon>rosids</taxon>
        <taxon>fabids</taxon>
        <taxon>Fabales</taxon>
        <taxon>Fabaceae</taxon>
        <taxon>Papilionoideae</taxon>
        <taxon>50 kb inversion clade</taxon>
        <taxon>NPAAA clade</taxon>
        <taxon>indigoferoid/millettioid clade</taxon>
        <taxon>Phaseoleae</taxon>
        <taxon>Glycine</taxon>
        <taxon>Glycine subgen. Soja</taxon>
    </lineage>
</organism>
<keyword evidence="6" id="KW-1185">Reference proteome</keyword>
<dbReference type="InterPro" id="IPR000916">
    <property type="entry name" value="Bet_v_I/MLP"/>
</dbReference>
<proteinExistence type="inferred from homology"/>
<sequence length="160" mass="17846">MGVTTFTQEYSSSVAPSRMFKALIVDSRNLLPKLLPQFVKDVNVIQGDGEAGSIEQVNFNEASPFKYLKHRIDVLDKDNLVCKYTMIEGDPLGDKLDSIGYEVKFEATSDGGCLCKMTSNYNTIGEIDVKEEEVKEGRESGIAVYRVVESYLLENPQVYA</sequence>
<keyword evidence="2" id="KW-0611">Plant defense</keyword>
<dbReference type="CDD" id="cd07816">
    <property type="entry name" value="Bet_v1-like"/>
    <property type="match status" value="1"/>
</dbReference>
<dbReference type="GO" id="GO:0038023">
    <property type="term" value="F:signaling receptor activity"/>
    <property type="evidence" value="ECO:0007669"/>
    <property type="project" value="InterPro"/>
</dbReference>
<dbReference type="GO" id="GO:0009738">
    <property type="term" value="P:abscisic acid-activated signaling pathway"/>
    <property type="evidence" value="ECO:0007669"/>
    <property type="project" value="InterPro"/>
</dbReference>
<comment type="similarity">
    <text evidence="1">Belongs to the BetVI family.</text>
</comment>
<comment type="caution">
    <text evidence="5">The sequence shown here is derived from an EMBL/GenBank/DDBJ whole genome shotgun (WGS) entry which is preliminary data.</text>
</comment>
<evidence type="ECO:0000256" key="1">
    <source>
        <dbReference type="ARBA" id="ARBA00009744"/>
    </source>
</evidence>
<dbReference type="InterPro" id="IPR023393">
    <property type="entry name" value="START-like_dom_sf"/>
</dbReference>
<evidence type="ECO:0000313" key="6">
    <source>
        <dbReference type="Proteomes" id="UP000289340"/>
    </source>
</evidence>
<dbReference type="GO" id="GO:0004864">
    <property type="term" value="F:protein phosphatase inhibitor activity"/>
    <property type="evidence" value="ECO:0007669"/>
    <property type="project" value="InterPro"/>
</dbReference>
<dbReference type="AlphaFoldDB" id="A0A445G117"/>
<gene>
    <name evidence="5" type="ORF">D0Y65_044721</name>
</gene>
<keyword evidence="3" id="KW-0568">Pathogenesis-related protein</keyword>
<dbReference type="Gramene" id="XM_028353621.1">
    <property type="protein sequence ID" value="XP_028209422.1"/>
    <property type="gene ID" value="LOC114392471"/>
</dbReference>
<accession>A0A445G117</accession>
<dbReference type="GO" id="GO:0005737">
    <property type="term" value="C:cytoplasm"/>
    <property type="evidence" value="ECO:0007669"/>
    <property type="project" value="TreeGrafter"/>
</dbReference>
<dbReference type="PRINTS" id="PR00634">
    <property type="entry name" value="BETALLERGEN"/>
</dbReference>
<dbReference type="GO" id="GO:0006952">
    <property type="term" value="P:defense response"/>
    <property type="evidence" value="ECO:0007669"/>
    <property type="project" value="UniProtKB-KW"/>
</dbReference>
<dbReference type="GO" id="GO:0010427">
    <property type="term" value="F:abscisic acid binding"/>
    <property type="evidence" value="ECO:0007669"/>
    <property type="project" value="InterPro"/>
</dbReference>
<dbReference type="InterPro" id="IPR050279">
    <property type="entry name" value="Plant_def-hormone_signal"/>
</dbReference>
<dbReference type="SMR" id="A0A445G117"/>
<reference evidence="5 6" key="1">
    <citation type="submission" date="2018-09" db="EMBL/GenBank/DDBJ databases">
        <title>A high-quality reference genome of wild soybean provides a powerful tool to mine soybean genomes.</title>
        <authorList>
            <person name="Xie M."/>
            <person name="Chung C.Y.L."/>
            <person name="Li M.-W."/>
            <person name="Wong F.-L."/>
            <person name="Chan T.-F."/>
            <person name="Lam H.-M."/>
        </authorList>
    </citation>
    <scope>NUCLEOTIDE SEQUENCE [LARGE SCALE GENOMIC DNA]</scope>
    <source>
        <strain evidence="6">cv. W05</strain>
        <tissue evidence="5">Hypocotyl of etiolated seedlings</tissue>
    </source>
</reference>
<dbReference type="FunFam" id="3.30.530.20:FF:000007">
    <property type="entry name" value="Major pollen allergen Bet v 1-A"/>
    <property type="match status" value="1"/>
</dbReference>
<evidence type="ECO:0000256" key="2">
    <source>
        <dbReference type="ARBA" id="ARBA00022821"/>
    </source>
</evidence>
<dbReference type="InterPro" id="IPR024949">
    <property type="entry name" value="Bet_v_I_allergen"/>
</dbReference>